<protein>
    <submittedName>
        <fullName evidence="1">CotY/CotZ family spore coat protein</fullName>
    </submittedName>
</protein>
<evidence type="ECO:0000313" key="2">
    <source>
        <dbReference type="Proteomes" id="UP001596990"/>
    </source>
</evidence>
<reference evidence="2" key="1">
    <citation type="journal article" date="2019" name="Int. J. Syst. Evol. Microbiol.">
        <title>The Global Catalogue of Microorganisms (GCM) 10K type strain sequencing project: providing services to taxonomists for standard genome sequencing and annotation.</title>
        <authorList>
            <consortium name="The Broad Institute Genomics Platform"/>
            <consortium name="The Broad Institute Genome Sequencing Center for Infectious Disease"/>
            <person name="Wu L."/>
            <person name="Ma J."/>
        </authorList>
    </citation>
    <scope>NUCLEOTIDE SEQUENCE [LARGE SCALE GENOMIC DNA]</scope>
    <source>
        <strain evidence="2">CCUG 56607</strain>
    </source>
</reference>
<gene>
    <name evidence="1" type="ORF">ACFQ2J_08380</name>
</gene>
<dbReference type="InterPro" id="IPR019593">
    <property type="entry name" value="Spore_coat_protein_Z/Y"/>
</dbReference>
<dbReference type="EMBL" id="JBHTKL010000002">
    <property type="protein sequence ID" value="MFD1019208.1"/>
    <property type="molecule type" value="Genomic_DNA"/>
</dbReference>
<dbReference type="Proteomes" id="UP001596990">
    <property type="component" value="Unassembled WGS sequence"/>
</dbReference>
<sequence>MSCKKDNCVCNKVRKIAEVQDAVSNNDHCRNGSCEQSIKDLLSPTGNGNGNDTIPFMLLCGCENTFAGLLPYFAWGAKKLDNDCSTIIPSPFFKVKKFKDDYDCCAILELLIPTQCPSKPGCPFKFGGFKGTGVCVEVDLSCFTGITCFNGTTLTDASEDDMTHALGMMRELRSTLGGGMPQ</sequence>
<comment type="caution">
    <text evidence="1">The sequence shown here is derived from an EMBL/GenBank/DDBJ whole genome shotgun (WGS) entry which is preliminary data.</text>
</comment>
<keyword evidence="1" id="KW-0167">Capsid protein</keyword>
<proteinExistence type="predicted"/>
<keyword evidence="1" id="KW-0946">Virion</keyword>
<evidence type="ECO:0000313" key="1">
    <source>
        <dbReference type="EMBL" id="MFD1019208.1"/>
    </source>
</evidence>
<dbReference type="RefSeq" id="WP_386058675.1">
    <property type="nucleotide sequence ID" value="NZ_JBHTKL010000002.1"/>
</dbReference>
<keyword evidence="2" id="KW-1185">Reference proteome</keyword>
<dbReference type="Pfam" id="PF10612">
    <property type="entry name" value="Spore-coat_CotZ"/>
    <property type="match status" value="1"/>
</dbReference>
<organism evidence="1 2">
    <name type="scientific">Thalassobacillus hwangdonensis</name>
    <dbReference type="NCBI Taxonomy" id="546108"/>
    <lineage>
        <taxon>Bacteria</taxon>
        <taxon>Bacillati</taxon>
        <taxon>Bacillota</taxon>
        <taxon>Bacilli</taxon>
        <taxon>Bacillales</taxon>
        <taxon>Bacillaceae</taxon>
        <taxon>Thalassobacillus</taxon>
    </lineage>
</organism>
<accession>A0ABW3L3E6</accession>
<name>A0ABW3L3E6_9BACI</name>